<sequence length="160" mass="18643">MNIFKFIIISIFLLILFSCNKEHINNANKQKGGDPVNSGNNRFVPNDSINTFLKNALQKGDTIAYAKAYHYFAIYHYKKEFLYYSITMANQHNYGQAYFDTYYFLKFLNHDNGLNTNSNLIDYYLLKAYELKNIDAKEIVKDNYLDKGLEVPKSSSILTK</sequence>
<dbReference type="PROSITE" id="PS51257">
    <property type="entry name" value="PROKAR_LIPOPROTEIN"/>
    <property type="match status" value="1"/>
</dbReference>
<evidence type="ECO:0000313" key="2">
    <source>
        <dbReference type="Proteomes" id="UP000272428"/>
    </source>
</evidence>
<proteinExistence type="predicted"/>
<evidence type="ECO:0008006" key="3">
    <source>
        <dbReference type="Google" id="ProtNLM"/>
    </source>
</evidence>
<protein>
    <recommendedName>
        <fullName evidence="3">Sel1 repeat-containing protein</fullName>
    </recommendedName>
</protein>
<dbReference type="EMBL" id="RBXB01000002">
    <property type="protein sequence ID" value="RKS97848.1"/>
    <property type="molecule type" value="Genomic_DNA"/>
</dbReference>
<comment type="caution">
    <text evidence="1">The sequence shown here is derived from an EMBL/GenBank/DDBJ whole genome shotgun (WGS) entry which is preliminary data.</text>
</comment>
<reference evidence="1 2" key="1">
    <citation type="submission" date="2018-10" db="EMBL/GenBank/DDBJ databases">
        <title>Genomic Encyclopedia of Archaeal and Bacterial Type Strains, Phase II (KMG-II): from individual species to whole genera.</title>
        <authorList>
            <person name="Goeker M."/>
        </authorList>
    </citation>
    <scope>NUCLEOTIDE SEQUENCE [LARGE SCALE GENOMIC DNA]</scope>
    <source>
        <strain evidence="1 2">DSM 14219</strain>
    </source>
</reference>
<accession>A0A495SC87</accession>
<dbReference type="Proteomes" id="UP000272428">
    <property type="component" value="Unassembled WGS sequence"/>
</dbReference>
<dbReference type="RefSeq" id="WP_121461603.1">
    <property type="nucleotide sequence ID" value="NZ_RBXB01000002.1"/>
</dbReference>
<evidence type="ECO:0000313" key="1">
    <source>
        <dbReference type="EMBL" id="RKS97848.1"/>
    </source>
</evidence>
<keyword evidence="2" id="KW-1185">Reference proteome</keyword>
<organism evidence="1 2">
    <name type="scientific">Chryseobacterium defluvii</name>
    <dbReference type="NCBI Taxonomy" id="160396"/>
    <lineage>
        <taxon>Bacteria</taxon>
        <taxon>Pseudomonadati</taxon>
        <taxon>Bacteroidota</taxon>
        <taxon>Flavobacteriia</taxon>
        <taxon>Flavobacteriales</taxon>
        <taxon>Weeksellaceae</taxon>
        <taxon>Chryseobacterium group</taxon>
        <taxon>Chryseobacterium</taxon>
    </lineage>
</organism>
<dbReference type="AlphaFoldDB" id="A0A495SC87"/>
<dbReference type="OrthoDB" id="1275156at2"/>
<gene>
    <name evidence="1" type="ORF">BCF58_1981</name>
</gene>
<name>A0A495SC87_9FLAO</name>